<evidence type="ECO:0000256" key="6">
    <source>
        <dbReference type="ARBA" id="ARBA00022741"/>
    </source>
</evidence>
<dbReference type="InterPro" id="IPR033828">
    <property type="entry name" value="GATase1_CTP_Synthase"/>
</dbReference>
<proteinExistence type="inferred from homology"/>
<organism evidence="17 18">
    <name type="scientific">Candidatus Roizmanbacteria bacterium CG_4_10_14_0_8_um_filter_33_9</name>
    <dbReference type="NCBI Taxonomy" id="1974826"/>
    <lineage>
        <taxon>Bacteria</taxon>
        <taxon>Candidatus Roizmaniibacteriota</taxon>
    </lineage>
</organism>
<keyword evidence="6" id="KW-0547">Nucleotide-binding</keyword>
<dbReference type="InterPro" id="IPR017926">
    <property type="entry name" value="GATASE"/>
</dbReference>
<dbReference type="Pfam" id="PF06418">
    <property type="entry name" value="CTP_synth_N"/>
    <property type="match status" value="1"/>
</dbReference>
<sequence length="555" mass="62528">MINLKYIFVSGGVISGIGKGITSASIAYLLQCAGYKVVPLKFENYLNLDAGTINPIEHGDPFLCEDGTEADMDIGTYEKFLGFNMGSSNFVTMGRIYQTVIDKERRFEYKGEDVEAIPHITNEIIDRIHLVAHKNKADIVIVELGGTAGEYQNVFYYEASRILTLKKPNDVIHIHVSYVPTPSHLGEPKTKPTQLSVRTLNSMGIQPDFIVARSEKYIDQRRRDRFALFCNMHAEDIISNPDLSSVYEVPLILHKQNFDQKILNKLNLPQKTPQLQPISDLVHAIKKDKNKEVEIAIVGKYFGTGSYQLRDSYAALFDAINHASWKVGLSVKTKWIDAEQIEAHSANKGIISELIGNPDGIIVPIGWGKRGAEGMIQAANYAREKKIPYLGLCYGMQLAVVAYARNVLGWENANTTENNEKTPYPVIHLIPDQEKNIKNRAYGGTMRLGAWNAIVKEGTLAFSIYNTYGGFIDKKSALTSERHRHRWEFNKKYIKDFEKSGFIISARSQQESLVEIIELPTTIHPFYIGTQGHPEYKSSPLHPHPIFLAFMEAMK</sequence>
<gene>
    <name evidence="17" type="ORF">COY87_02225</name>
</gene>
<evidence type="ECO:0000259" key="15">
    <source>
        <dbReference type="Pfam" id="PF00117"/>
    </source>
</evidence>
<evidence type="ECO:0000256" key="14">
    <source>
        <dbReference type="ARBA" id="ARBA00083191"/>
    </source>
</evidence>
<evidence type="ECO:0000256" key="1">
    <source>
        <dbReference type="ARBA" id="ARBA00005171"/>
    </source>
</evidence>
<dbReference type="PANTHER" id="PTHR11550">
    <property type="entry name" value="CTP SYNTHASE"/>
    <property type="match status" value="1"/>
</dbReference>
<dbReference type="GO" id="GO:0003883">
    <property type="term" value="F:CTP synthase activity"/>
    <property type="evidence" value="ECO:0007669"/>
    <property type="project" value="UniProtKB-EC"/>
</dbReference>
<dbReference type="FunFam" id="3.40.50.300:FF:000009">
    <property type="entry name" value="CTP synthase"/>
    <property type="match status" value="1"/>
</dbReference>
<accession>A0A2M7QIN3</accession>
<dbReference type="CDD" id="cd01746">
    <property type="entry name" value="GATase1_CTP_Synthase"/>
    <property type="match status" value="1"/>
</dbReference>
<dbReference type="PANTHER" id="PTHR11550:SF0">
    <property type="entry name" value="CTP SYNTHASE-RELATED"/>
    <property type="match status" value="1"/>
</dbReference>
<evidence type="ECO:0000313" key="18">
    <source>
        <dbReference type="Proteomes" id="UP000229401"/>
    </source>
</evidence>
<dbReference type="NCBIfam" id="NF003792">
    <property type="entry name" value="PRK05380.1"/>
    <property type="match status" value="1"/>
</dbReference>
<reference evidence="18" key="1">
    <citation type="submission" date="2017-09" db="EMBL/GenBank/DDBJ databases">
        <title>Depth-based differentiation of microbial function through sediment-hosted aquifers and enrichment of novel symbionts in the deep terrestrial subsurface.</title>
        <authorList>
            <person name="Probst A.J."/>
            <person name="Ladd B."/>
            <person name="Jarett J.K."/>
            <person name="Geller-Mcgrath D.E."/>
            <person name="Sieber C.M.K."/>
            <person name="Emerson J.B."/>
            <person name="Anantharaman K."/>
            <person name="Thomas B.C."/>
            <person name="Malmstrom R."/>
            <person name="Stieglmeier M."/>
            <person name="Klingl A."/>
            <person name="Woyke T."/>
            <person name="Ryan C.M."/>
            <person name="Banfield J.F."/>
        </authorList>
    </citation>
    <scope>NUCLEOTIDE SEQUENCE [LARGE SCALE GENOMIC DNA]</scope>
</reference>
<comment type="similarity">
    <text evidence="2">Belongs to the CTP synthase family.</text>
</comment>
<dbReference type="InterPro" id="IPR027417">
    <property type="entry name" value="P-loop_NTPase"/>
</dbReference>
<evidence type="ECO:0000259" key="16">
    <source>
        <dbReference type="Pfam" id="PF06418"/>
    </source>
</evidence>
<evidence type="ECO:0000256" key="10">
    <source>
        <dbReference type="ARBA" id="ARBA00022975"/>
    </source>
</evidence>
<keyword evidence="4" id="KW-0436">Ligase</keyword>
<dbReference type="PROSITE" id="PS51273">
    <property type="entry name" value="GATASE_TYPE_1"/>
    <property type="match status" value="1"/>
</dbReference>
<evidence type="ECO:0000256" key="2">
    <source>
        <dbReference type="ARBA" id="ARBA00007533"/>
    </source>
</evidence>
<keyword evidence="5" id="KW-0479">Metal-binding</keyword>
<dbReference type="InterPro" id="IPR029062">
    <property type="entry name" value="Class_I_gatase-like"/>
</dbReference>
<dbReference type="SUPFAM" id="SSF52317">
    <property type="entry name" value="Class I glutamine amidotransferase-like"/>
    <property type="match status" value="1"/>
</dbReference>
<dbReference type="GO" id="GO:0042802">
    <property type="term" value="F:identical protein binding"/>
    <property type="evidence" value="ECO:0007669"/>
    <property type="project" value="TreeGrafter"/>
</dbReference>
<dbReference type="GO" id="GO:0019856">
    <property type="term" value="P:pyrimidine nucleobase biosynthetic process"/>
    <property type="evidence" value="ECO:0007669"/>
    <property type="project" value="TreeGrafter"/>
</dbReference>
<keyword evidence="7" id="KW-0067">ATP-binding</keyword>
<evidence type="ECO:0000256" key="9">
    <source>
        <dbReference type="ARBA" id="ARBA00022962"/>
    </source>
</evidence>
<comment type="pathway">
    <text evidence="1">Pyrimidine metabolism; CTP biosynthesis via de novo pathway; CTP from UDP: step 2/2.</text>
</comment>
<keyword evidence="10" id="KW-0665">Pyrimidine biosynthesis</keyword>
<dbReference type="EC" id="6.3.4.2" evidence="3"/>
<dbReference type="Proteomes" id="UP000229401">
    <property type="component" value="Unassembled WGS sequence"/>
</dbReference>
<dbReference type="UniPathway" id="UPA00159">
    <property type="reaction ID" value="UER00277"/>
</dbReference>
<evidence type="ECO:0000256" key="5">
    <source>
        <dbReference type="ARBA" id="ARBA00022723"/>
    </source>
</evidence>
<evidence type="ECO:0000256" key="8">
    <source>
        <dbReference type="ARBA" id="ARBA00022842"/>
    </source>
</evidence>
<keyword evidence="8" id="KW-0460">Magnesium</keyword>
<dbReference type="InterPro" id="IPR017456">
    <property type="entry name" value="CTP_synthase_N"/>
</dbReference>
<name>A0A2M7QIN3_9BACT</name>
<evidence type="ECO:0000256" key="12">
    <source>
        <dbReference type="ARBA" id="ARBA00075170"/>
    </source>
</evidence>
<dbReference type="Pfam" id="PF00117">
    <property type="entry name" value="GATase"/>
    <property type="match status" value="1"/>
</dbReference>
<comment type="caution">
    <text evidence="17">The sequence shown here is derived from an EMBL/GenBank/DDBJ whole genome shotgun (WGS) entry which is preliminary data.</text>
</comment>
<dbReference type="EMBL" id="PFLI01000071">
    <property type="protein sequence ID" value="PIY72194.1"/>
    <property type="molecule type" value="Genomic_DNA"/>
</dbReference>
<comment type="catalytic activity">
    <reaction evidence="11">
        <text>UTP + L-glutamine + ATP + H2O = CTP + L-glutamate + ADP + phosphate + 2 H(+)</text>
        <dbReference type="Rhea" id="RHEA:26426"/>
        <dbReference type="ChEBI" id="CHEBI:15377"/>
        <dbReference type="ChEBI" id="CHEBI:15378"/>
        <dbReference type="ChEBI" id="CHEBI:29985"/>
        <dbReference type="ChEBI" id="CHEBI:30616"/>
        <dbReference type="ChEBI" id="CHEBI:37563"/>
        <dbReference type="ChEBI" id="CHEBI:43474"/>
        <dbReference type="ChEBI" id="CHEBI:46398"/>
        <dbReference type="ChEBI" id="CHEBI:58359"/>
        <dbReference type="ChEBI" id="CHEBI:456216"/>
        <dbReference type="EC" id="6.3.4.2"/>
    </reaction>
</comment>
<dbReference type="NCBIfam" id="TIGR00337">
    <property type="entry name" value="PyrG"/>
    <property type="match status" value="1"/>
</dbReference>
<dbReference type="AlphaFoldDB" id="A0A2M7QIN3"/>
<dbReference type="GO" id="GO:0046872">
    <property type="term" value="F:metal ion binding"/>
    <property type="evidence" value="ECO:0007669"/>
    <property type="project" value="UniProtKB-KW"/>
</dbReference>
<feature type="domain" description="Glutamine amidotransferase" evidence="15">
    <location>
        <begin position="309"/>
        <end position="552"/>
    </location>
</feature>
<keyword evidence="9" id="KW-0315">Glutamine amidotransferase</keyword>
<evidence type="ECO:0000256" key="13">
    <source>
        <dbReference type="ARBA" id="ARBA00079941"/>
    </source>
</evidence>
<dbReference type="InterPro" id="IPR004468">
    <property type="entry name" value="CTP_synthase"/>
</dbReference>
<dbReference type="Gene3D" id="3.40.50.880">
    <property type="match status" value="1"/>
</dbReference>
<feature type="domain" description="CTP synthase N-terminal" evidence="16">
    <location>
        <begin position="5"/>
        <end position="268"/>
    </location>
</feature>
<evidence type="ECO:0000256" key="7">
    <source>
        <dbReference type="ARBA" id="ARBA00022840"/>
    </source>
</evidence>
<protein>
    <recommendedName>
        <fullName evidence="3">CTP synthase (glutamine hydrolyzing)</fullName>
        <ecNumber evidence="3">6.3.4.2</ecNumber>
    </recommendedName>
    <alternativeName>
        <fullName evidence="13">Cytidine 5'-triphosphate synthase</fullName>
    </alternativeName>
    <alternativeName>
        <fullName evidence="14">Cytidine triphosphate synthetase</fullName>
    </alternativeName>
    <alternativeName>
        <fullName evidence="12">UTP--ammonia ligase</fullName>
    </alternativeName>
</protein>
<evidence type="ECO:0000256" key="4">
    <source>
        <dbReference type="ARBA" id="ARBA00022598"/>
    </source>
</evidence>
<dbReference type="Gene3D" id="3.40.50.300">
    <property type="entry name" value="P-loop containing nucleotide triphosphate hydrolases"/>
    <property type="match status" value="1"/>
</dbReference>
<dbReference type="GO" id="GO:0044210">
    <property type="term" value="P:'de novo' CTP biosynthetic process"/>
    <property type="evidence" value="ECO:0007669"/>
    <property type="project" value="UniProtKB-UniPathway"/>
</dbReference>
<evidence type="ECO:0000256" key="11">
    <source>
        <dbReference type="ARBA" id="ARBA00047781"/>
    </source>
</evidence>
<evidence type="ECO:0000313" key="17">
    <source>
        <dbReference type="EMBL" id="PIY72194.1"/>
    </source>
</evidence>
<dbReference type="GO" id="GO:0005524">
    <property type="term" value="F:ATP binding"/>
    <property type="evidence" value="ECO:0007669"/>
    <property type="project" value="UniProtKB-KW"/>
</dbReference>
<evidence type="ECO:0000256" key="3">
    <source>
        <dbReference type="ARBA" id="ARBA00012291"/>
    </source>
</evidence>
<dbReference type="SUPFAM" id="SSF52540">
    <property type="entry name" value="P-loop containing nucleoside triphosphate hydrolases"/>
    <property type="match status" value="1"/>
</dbReference>